<protein>
    <submittedName>
        <fullName evidence="2">Crp/Fnr family transcriptional regulator</fullName>
    </submittedName>
</protein>
<dbReference type="Gene3D" id="2.60.120.10">
    <property type="entry name" value="Jelly Rolls"/>
    <property type="match status" value="1"/>
</dbReference>
<dbReference type="InterPro" id="IPR000595">
    <property type="entry name" value="cNMP-bd_dom"/>
</dbReference>
<evidence type="ECO:0000313" key="2">
    <source>
        <dbReference type="EMBL" id="TGY55239.1"/>
    </source>
</evidence>
<evidence type="ECO:0000259" key="1">
    <source>
        <dbReference type="PROSITE" id="PS50042"/>
    </source>
</evidence>
<dbReference type="RefSeq" id="WP_135959684.1">
    <property type="nucleotide sequence ID" value="NZ_SRYM01000051.1"/>
</dbReference>
<name>A0A4S2EH54_PARDI</name>
<dbReference type="EMBL" id="SRYM01000051">
    <property type="protein sequence ID" value="TGY55239.1"/>
    <property type="molecule type" value="Genomic_DNA"/>
</dbReference>
<accession>A0A4S2EH54</accession>
<evidence type="ECO:0000313" key="3">
    <source>
        <dbReference type="Proteomes" id="UP000310032"/>
    </source>
</evidence>
<gene>
    <name evidence="2" type="ORF">E5342_14935</name>
</gene>
<dbReference type="Proteomes" id="UP000310032">
    <property type="component" value="Unassembled WGS sequence"/>
</dbReference>
<comment type="caution">
    <text evidence="2">The sequence shown here is derived from an EMBL/GenBank/DDBJ whole genome shotgun (WGS) entry which is preliminary data.</text>
</comment>
<feature type="domain" description="Cyclic nucleotide-binding" evidence="1">
    <location>
        <begin position="27"/>
        <end position="122"/>
    </location>
</feature>
<dbReference type="InterPro" id="IPR018490">
    <property type="entry name" value="cNMP-bd_dom_sf"/>
</dbReference>
<dbReference type="AlphaFoldDB" id="A0A4S2EH54"/>
<organism evidence="2 3">
    <name type="scientific">Parabacteroides distasonis</name>
    <dbReference type="NCBI Taxonomy" id="823"/>
    <lineage>
        <taxon>Bacteria</taxon>
        <taxon>Pseudomonadati</taxon>
        <taxon>Bacteroidota</taxon>
        <taxon>Bacteroidia</taxon>
        <taxon>Bacteroidales</taxon>
        <taxon>Tannerellaceae</taxon>
        <taxon>Parabacteroides</taxon>
    </lineage>
</organism>
<dbReference type="InterPro" id="IPR014710">
    <property type="entry name" value="RmlC-like_jellyroll"/>
</dbReference>
<sequence length="190" mass="22200">MKNFNAQYGKHSRLELLKHFILEHGAYIELKKGEQFSVQGKMNRRGAYIENGLLRYTHVDERGNIHIVGYTFSNEFAGSLCTFINPDRPSLVTIEAVCDSKIYYLPYSTAEEFFTTNAETMQIKCTLVEQSYLLMYHRLLDMYCKTTEELYLDLLNRCPDIQEHITLKEVASFLQVTPETISRIRHKLNK</sequence>
<dbReference type="PROSITE" id="PS50042">
    <property type="entry name" value="CNMP_BINDING_3"/>
    <property type="match status" value="1"/>
</dbReference>
<reference evidence="2 3" key="1">
    <citation type="submission" date="2019-04" db="EMBL/GenBank/DDBJ databases">
        <title>Microbes associate with the intestines of laboratory mice.</title>
        <authorList>
            <person name="Navarre W."/>
            <person name="Wong E."/>
            <person name="Huang K."/>
            <person name="Tropini C."/>
            <person name="Ng K."/>
            <person name="Yu B."/>
        </authorList>
    </citation>
    <scope>NUCLEOTIDE SEQUENCE [LARGE SCALE GENOMIC DNA]</scope>
    <source>
        <strain evidence="2 3">NM39_I3</strain>
    </source>
</reference>
<dbReference type="SUPFAM" id="SSF51206">
    <property type="entry name" value="cAMP-binding domain-like"/>
    <property type="match status" value="1"/>
</dbReference>
<dbReference type="Pfam" id="PF00027">
    <property type="entry name" value="cNMP_binding"/>
    <property type="match status" value="1"/>
</dbReference>
<proteinExistence type="predicted"/>